<gene>
    <name evidence="4" type="ORF">G5B36_24140</name>
    <name evidence="3" type="ORF">L0N08_20605</name>
</gene>
<reference evidence="4 5" key="1">
    <citation type="journal article" date="2020" name="Cell Host Microbe">
        <title>Functional and Genomic Variation between Human-Derived Isolates of Lachnospiraceae Reveals Inter- and Intra-Species Diversity.</title>
        <authorList>
            <person name="Sorbara M.T."/>
            <person name="Littmann E.R."/>
            <person name="Fontana E."/>
            <person name="Moody T.U."/>
            <person name="Kohout C.E."/>
            <person name="Gjonbalaj M."/>
            <person name="Eaton V."/>
            <person name="Seok R."/>
            <person name="Leiner I.M."/>
            <person name="Pamer E.G."/>
        </authorList>
    </citation>
    <scope>NUCLEOTIDE SEQUENCE [LARGE SCALE GENOMIC DNA]</scope>
    <source>
        <strain evidence="4 5">MSK.1.17</strain>
    </source>
</reference>
<keyword evidence="3" id="KW-0969">Cilium</keyword>
<keyword evidence="3" id="KW-0282">Flagellum</keyword>
<accession>A0AAW5BVB9</accession>
<dbReference type="Pfam" id="PF02120">
    <property type="entry name" value="Flg_hook"/>
    <property type="match status" value="1"/>
</dbReference>
<evidence type="ECO:0000313" key="6">
    <source>
        <dbReference type="Proteomes" id="UP001299608"/>
    </source>
</evidence>
<comment type="caution">
    <text evidence="3">The sequence shown here is derived from an EMBL/GenBank/DDBJ whole genome shotgun (WGS) entry which is preliminary data.</text>
</comment>
<dbReference type="EMBL" id="JAKNGE010000029">
    <property type="protein sequence ID" value="MCG4747832.1"/>
    <property type="molecule type" value="Genomic_DNA"/>
</dbReference>
<keyword evidence="5" id="KW-1185">Reference proteome</keyword>
<evidence type="ECO:0000313" key="4">
    <source>
        <dbReference type="EMBL" id="NSJ51769.1"/>
    </source>
</evidence>
<evidence type="ECO:0000313" key="5">
    <source>
        <dbReference type="Proteomes" id="UP000669239"/>
    </source>
</evidence>
<name>A0AAW5BVB9_9FIRM</name>
<dbReference type="EMBL" id="JAAITT010000047">
    <property type="protein sequence ID" value="NSJ51769.1"/>
    <property type="molecule type" value="Genomic_DNA"/>
</dbReference>
<dbReference type="Proteomes" id="UP001299608">
    <property type="component" value="Unassembled WGS sequence"/>
</dbReference>
<feature type="domain" description="Flagellar hook-length control protein-like C-terminal" evidence="2">
    <location>
        <begin position="277"/>
        <end position="335"/>
    </location>
</feature>
<reference evidence="3" key="3">
    <citation type="submission" date="2022-01" db="EMBL/GenBank/DDBJ databases">
        <title>Collection of gut derived symbiotic bacterial strains cultured from healthy donors.</title>
        <authorList>
            <person name="Lin H."/>
            <person name="Kohout C."/>
            <person name="Waligurski E."/>
            <person name="Pamer E.G."/>
        </authorList>
    </citation>
    <scope>NUCLEOTIDE SEQUENCE</scope>
    <source>
        <strain evidence="3">DFI.6.55</strain>
    </source>
</reference>
<evidence type="ECO:0000259" key="2">
    <source>
        <dbReference type="Pfam" id="PF02120"/>
    </source>
</evidence>
<feature type="compositionally biased region" description="Basic and acidic residues" evidence="1">
    <location>
        <begin position="359"/>
        <end position="374"/>
    </location>
</feature>
<feature type="compositionally biased region" description="Polar residues" evidence="1">
    <location>
        <begin position="17"/>
        <end position="29"/>
    </location>
</feature>
<protein>
    <submittedName>
        <fullName evidence="3">Flagellar hook-length control protein FliK</fullName>
    </submittedName>
</protein>
<evidence type="ECO:0000256" key="1">
    <source>
        <dbReference type="SAM" id="MobiDB-lite"/>
    </source>
</evidence>
<keyword evidence="3" id="KW-0966">Cell projection</keyword>
<dbReference type="RefSeq" id="WP_165642657.1">
    <property type="nucleotide sequence ID" value="NZ_JAAITT010000047.1"/>
</dbReference>
<feature type="compositionally biased region" description="Basic and acidic residues" evidence="1">
    <location>
        <begin position="183"/>
        <end position="201"/>
    </location>
</feature>
<feature type="region of interest" description="Disordered" evidence="1">
    <location>
        <begin position="1"/>
        <end position="72"/>
    </location>
</feature>
<feature type="compositionally biased region" description="Basic and acidic residues" evidence="1">
    <location>
        <begin position="39"/>
        <end position="67"/>
    </location>
</feature>
<reference evidence="4" key="2">
    <citation type="submission" date="2020-02" db="EMBL/GenBank/DDBJ databases">
        <authorList>
            <person name="Littmann E."/>
            <person name="Sorbara M."/>
        </authorList>
    </citation>
    <scope>NUCLEOTIDE SEQUENCE</scope>
    <source>
        <strain evidence="4">MSK.1.17</strain>
    </source>
</reference>
<dbReference type="AlphaFoldDB" id="A0AAW5BVB9"/>
<sequence length="394" mass="43056">MANVEMVRMIRQDKKLSNPSKPSGRNNADFSHMLSAKAADVRDAGLPRPDGKVREKEDGGQTKPKEEPDADDFQTLKLHHDFAARFEWGMSQSIPVCGELLLEQGEAVPDLEFVKAQQSGIAEGENTARIIAESRTIPEETAAPRKMLQAEQETKGSKTMADMGLPMDGTEKLQKTGAGQDSHALRQEKAGDLKEGSKPQADEPSSQADGKIAEIGSKEKEAGRPGQEMENEAPEQAHFASAAEGGKGAEGAVHQEVRHVETIRTTRQELPADVGKTIANRMPQKNGEITIELEPASLGRIIVRVTYDADRASVALMSANPRTLEILSRDAGSIAGMIEEKTGQETVVYIPQQEAYPEESGRERGSEGREQKQQKDRKKQQSESFIQQVRLGLV</sequence>
<feature type="region of interest" description="Disordered" evidence="1">
    <location>
        <begin position="352"/>
        <end position="394"/>
    </location>
</feature>
<dbReference type="InterPro" id="IPR021136">
    <property type="entry name" value="Flagellar_hook_control-like_C"/>
</dbReference>
<feature type="region of interest" description="Disordered" evidence="1">
    <location>
        <begin position="137"/>
        <end position="251"/>
    </location>
</feature>
<organism evidence="3 6">
    <name type="scientific">Enterocloster aldenensis</name>
    <dbReference type="NCBI Taxonomy" id="358742"/>
    <lineage>
        <taxon>Bacteria</taxon>
        <taxon>Bacillati</taxon>
        <taxon>Bacillota</taxon>
        <taxon>Clostridia</taxon>
        <taxon>Lachnospirales</taxon>
        <taxon>Lachnospiraceae</taxon>
        <taxon>Enterocloster</taxon>
    </lineage>
</organism>
<evidence type="ECO:0000313" key="3">
    <source>
        <dbReference type="EMBL" id="MCG4747832.1"/>
    </source>
</evidence>
<dbReference type="Proteomes" id="UP000669239">
    <property type="component" value="Unassembled WGS sequence"/>
</dbReference>
<proteinExistence type="predicted"/>
<dbReference type="InterPro" id="IPR038610">
    <property type="entry name" value="FliK-like_C_sf"/>
</dbReference>
<dbReference type="Gene3D" id="3.30.750.140">
    <property type="match status" value="1"/>
</dbReference>